<sequence length="208" mass="21735">MEGVRDDGAGGAVAAAAAAAERRRWRRDRGSEEESDGSSGGGGLELSLRLRTGEDHDSGGAAPAPAPVQLEEERREQAARKRNMTIFYNGRVCAVDVTEVQARAIISMASEEIRAQQDSGSSSGGTARRCARDGLVRPPVPAAVVASPAAASPRQGGFAVAPVMDQAATGLSMKRSLQRFLQKRQARTAAAVAPPYAGGGWQAQAMRH</sequence>
<feature type="region of interest" description="Disordered" evidence="5">
    <location>
        <begin position="1"/>
        <end position="77"/>
    </location>
</feature>
<gene>
    <name evidence="7" type="ORF">U9M48_011712</name>
</gene>
<dbReference type="GO" id="GO:0005634">
    <property type="term" value="C:nucleus"/>
    <property type="evidence" value="ECO:0007669"/>
    <property type="project" value="UniProtKB-SubCell"/>
</dbReference>
<evidence type="ECO:0000256" key="4">
    <source>
        <dbReference type="RuleBase" id="RU369065"/>
    </source>
</evidence>
<organism evidence="7 8">
    <name type="scientific">Paspalum notatum var. saurae</name>
    <dbReference type="NCBI Taxonomy" id="547442"/>
    <lineage>
        <taxon>Eukaryota</taxon>
        <taxon>Viridiplantae</taxon>
        <taxon>Streptophyta</taxon>
        <taxon>Embryophyta</taxon>
        <taxon>Tracheophyta</taxon>
        <taxon>Spermatophyta</taxon>
        <taxon>Magnoliopsida</taxon>
        <taxon>Liliopsida</taxon>
        <taxon>Poales</taxon>
        <taxon>Poaceae</taxon>
        <taxon>PACMAD clade</taxon>
        <taxon>Panicoideae</taxon>
        <taxon>Andropogonodae</taxon>
        <taxon>Paspaleae</taxon>
        <taxon>Paspalinae</taxon>
        <taxon>Paspalum</taxon>
    </lineage>
</organism>
<dbReference type="GO" id="GO:0031347">
    <property type="term" value="P:regulation of defense response"/>
    <property type="evidence" value="ECO:0007669"/>
    <property type="project" value="UniProtKB-UniRule"/>
</dbReference>
<dbReference type="Pfam" id="PF09425">
    <property type="entry name" value="Jas_motif"/>
    <property type="match status" value="1"/>
</dbReference>
<keyword evidence="8" id="KW-1185">Reference proteome</keyword>
<dbReference type="Pfam" id="PF06200">
    <property type="entry name" value="tify"/>
    <property type="match status" value="1"/>
</dbReference>
<evidence type="ECO:0000256" key="2">
    <source>
        <dbReference type="ARBA" id="ARBA00022819"/>
    </source>
</evidence>
<dbReference type="InterPro" id="IPR040390">
    <property type="entry name" value="TIFY/JAZ"/>
</dbReference>
<evidence type="ECO:0000256" key="3">
    <source>
        <dbReference type="ARBA" id="ARBA00022843"/>
    </source>
</evidence>
<comment type="function">
    <text evidence="4">Repressor of jasmonate responses.</text>
</comment>
<dbReference type="GO" id="GO:0009611">
    <property type="term" value="P:response to wounding"/>
    <property type="evidence" value="ECO:0007669"/>
    <property type="project" value="UniProtKB-UniRule"/>
</dbReference>
<dbReference type="EMBL" id="CP144747">
    <property type="protein sequence ID" value="WVZ61904.1"/>
    <property type="molecule type" value="Genomic_DNA"/>
</dbReference>
<comment type="subcellular location">
    <subcellularLocation>
        <location evidence="4">Nucleus</location>
    </subcellularLocation>
</comment>
<evidence type="ECO:0000313" key="7">
    <source>
        <dbReference type="EMBL" id="WVZ61904.1"/>
    </source>
</evidence>
<keyword evidence="3" id="KW-0832">Ubl conjugation</keyword>
<protein>
    <recommendedName>
        <fullName evidence="4">Protein TIFY</fullName>
    </recommendedName>
    <alternativeName>
        <fullName evidence="4">Jasmonate ZIM domain-containing protein</fullName>
    </alternativeName>
</protein>
<dbReference type="Proteomes" id="UP001341281">
    <property type="component" value="Chromosome 03"/>
</dbReference>
<accession>A0AAQ3SW10</accession>
<dbReference type="PANTHER" id="PTHR33077">
    <property type="entry name" value="PROTEIN TIFY 4A-RELATED-RELATED"/>
    <property type="match status" value="1"/>
</dbReference>
<dbReference type="PROSITE" id="PS51320">
    <property type="entry name" value="TIFY"/>
    <property type="match status" value="1"/>
</dbReference>
<keyword evidence="2 4" id="KW-1184">Jasmonic acid signaling pathway</keyword>
<evidence type="ECO:0000259" key="6">
    <source>
        <dbReference type="PROSITE" id="PS51320"/>
    </source>
</evidence>
<comment type="similarity">
    <text evidence="1 4">Belongs to the TIFY/JAZ family.</text>
</comment>
<dbReference type="InterPro" id="IPR010399">
    <property type="entry name" value="Tify_dom"/>
</dbReference>
<name>A0AAQ3SW10_PASNO</name>
<keyword evidence="4" id="KW-0539">Nucleus</keyword>
<feature type="region of interest" description="Disordered" evidence="5">
    <location>
        <begin position="112"/>
        <end position="131"/>
    </location>
</feature>
<reference evidence="7 8" key="1">
    <citation type="submission" date="2024-02" db="EMBL/GenBank/DDBJ databases">
        <title>High-quality chromosome-scale genome assembly of Pensacola bahiagrass (Paspalum notatum Flugge var. saurae).</title>
        <authorList>
            <person name="Vega J.M."/>
            <person name="Podio M."/>
            <person name="Orjuela J."/>
            <person name="Siena L.A."/>
            <person name="Pessino S.C."/>
            <person name="Combes M.C."/>
            <person name="Mariac C."/>
            <person name="Albertini E."/>
            <person name="Pupilli F."/>
            <person name="Ortiz J.P.A."/>
            <person name="Leblanc O."/>
        </authorList>
    </citation>
    <scope>NUCLEOTIDE SEQUENCE [LARGE SCALE GENOMIC DNA]</scope>
    <source>
        <strain evidence="7">R1</strain>
        <tissue evidence="7">Leaf</tissue>
    </source>
</reference>
<feature type="domain" description="Tify" evidence="6">
    <location>
        <begin position="77"/>
        <end position="111"/>
    </location>
</feature>
<dbReference type="InterPro" id="IPR018467">
    <property type="entry name" value="CCT_CS"/>
</dbReference>
<comment type="domain">
    <text evidence="4">The jas domain is required for interaction with COI1.</text>
</comment>
<dbReference type="PANTHER" id="PTHR33077:SF17">
    <property type="entry name" value="PROTEIN TIFY 5B"/>
    <property type="match status" value="1"/>
</dbReference>
<dbReference type="GO" id="GO:2000022">
    <property type="term" value="P:regulation of jasmonic acid mediated signaling pathway"/>
    <property type="evidence" value="ECO:0007669"/>
    <property type="project" value="UniProtKB-UniRule"/>
</dbReference>
<dbReference type="AlphaFoldDB" id="A0AAQ3SW10"/>
<evidence type="ECO:0000256" key="1">
    <source>
        <dbReference type="ARBA" id="ARBA00008614"/>
    </source>
</evidence>
<evidence type="ECO:0000313" key="8">
    <source>
        <dbReference type="Proteomes" id="UP001341281"/>
    </source>
</evidence>
<proteinExistence type="inferred from homology"/>
<evidence type="ECO:0000256" key="5">
    <source>
        <dbReference type="SAM" id="MobiDB-lite"/>
    </source>
</evidence>
<feature type="compositionally biased region" description="Polar residues" evidence="5">
    <location>
        <begin position="116"/>
        <end position="125"/>
    </location>
</feature>